<accession>A0A2H9T6I2</accession>
<dbReference type="Gene3D" id="2.40.10.220">
    <property type="entry name" value="predicted glycosyltransferase like domains"/>
    <property type="match status" value="1"/>
</dbReference>
<dbReference type="InterPro" id="IPR009875">
    <property type="entry name" value="PilZ_domain"/>
</dbReference>
<protein>
    <recommendedName>
        <fullName evidence="1">PilZ domain-containing protein</fullName>
    </recommendedName>
</protein>
<evidence type="ECO:0000259" key="1">
    <source>
        <dbReference type="Pfam" id="PF07238"/>
    </source>
</evidence>
<gene>
    <name evidence="2" type="ORF">CI610_02227</name>
</gene>
<dbReference type="GO" id="GO:0035438">
    <property type="term" value="F:cyclic-di-GMP binding"/>
    <property type="evidence" value="ECO:0007669"/>
    <property type="project" value="InterPro"/>
</dbReference>
<sequence>MAQQNITLQKRHYPRKQLEVPTKVLDSGTQTAVGLLADISRNGFRLITHNTVTPGEVRNFTLTLPSPGDKPHSIMLSAECVWIDKTQENACQSHTAGFLIKAIGEQDAVALNYFIRDYSVTPQTATL</sequence>
<organism evidence="2">
    <name type="scientific">invertebrate metagenome</name>
    <dbReference type="NCBI Taxonomy" id="1711999"/>
    <lineage>
        <taxon>unclassified sequences</taxon>
        <taxon>metagenomes</taxon>
        <taxon>organismal metagenomes</taxon>
    </lineage>
</organism>
<evidence type="ECO:0000313" key="2">
    <source>
        <dbReference type="EMBL" id="PJE78814.1"/>
    </source>
</evidence>
<proteinExistence type="predicted"/>
<dbReference type="Pfam" id="PF07238">
    <property type="entry name" value="PilZ"/>
    <property type="match status" value="1"/>
</dbReference>
<dbReference type="SUPFAM" id="SSF141371">
    <property type="entry name" value="PilZ domain-like"/>
    <property type="match status" value="1"/>
</dbReference>
<name>A0A2H9T6I2_9ZZZZ</name>
<dbReference type="EMBL" id="NSIT01000125">
    <property type="protein sequence ID" value="PJE78814.1"/>
    <property type="molecule type" value="Genomic_DNA"/>
</dbReference>
<comment type="caution">
    <text evidence="2">The sequence shown here is derived from an EMBL/GenBank/DDBJ whole genome shotgun (WGS) entry which is preliminary data.</text>
</comment>
<dbReference type="AlphaFoldDB" id="A0A2H9T6I2"/>
<feature type="domain" description="PilZ" evidence="1">
    <location>
        <begin position="9"/>
        <end position="99"/>
    </location>
</feature>
<reference evidence="2" key="1">
    <citation type="journal article" date="2017" name="Appl. Environ. Microbiol.">
        <title>Molecular characterization of an Endozoicomonas-like organism causing infection in king scallop Pecten maximus L.</title>
        <authorList>
            <person name="Cano I."/>
            <person name="van Aerle R."/>
            <person name="Ross S."/>
            <person name="Verner-Jeffreys D.W."/>
            <person name="Paley R.K."/>
            <person name="Rimmer G."/>
            <person name="Ryder D."/>
            <person name="Hooper P."/>
            <person name="Stone D."/>
            <person name="Feist S.W."/>
        </authorList>
    </citation>
    <scope>NUCLEOTIDE SEQUENCE</scope>
</reference>